<dbReference type="InterPro" id="IPR029035">
    <property type="entry name" value="DHS-like_NAD/FAD-binding_dom"/>
</dbReference>
<dbReference type="Pfam" id="PF13289">
    <property type="entry name" value="SIR2_2"/>
    <property type="match status" value="1"/>
</dbReference>
<dbReference type="Proteomes" id="UP000289411">
    <property type="component" value="Unassembled WGS sequence"/>
</dbReference>
<evidence type="ECO:0000256" key="1">
    <source>
        <dbReference type="SAM" id="MobiDB-lite"/>
    </source>
</evidence>
<name>A0A4Q2RB06_9HYPH</name>
<evidence type="ECO:0000313" key="2">
    <source>
        <dbReference type="EMBL" id="RYB04330.1"/>
    </source>
</evidence>
<evidence type="ECO:0000313" key="3">
    <source>
        <dbReference type="Proteomes" id="UP000289411"/>
    </source>
</evidence>
<proteinExistence type="predicted"/>
<comment type="caution">
    <text evidence="2">The sequence shown here is derived from an EMBL/GenBank/DDBJ whole genome shotgun (WGS) entry which is preliminary data.</text>
</comment>
<dbReference type="OrthoDB" id="7221817at2"/>
<dbReference type="EMBL" id="QYBC01000010">
    <property type="protein sequence ID" value="RYB04330.1"/>
    <property type="molecule type" value="Genomic_DNA"/>
</dbReference>
<keyword evidence="3" id="KW-1185">Reference proteome</keyword>
<sequence>MPSDPDAVRRLLADPHLRSLARSLWGETELRGAAVMVGAGMSRNAVRLDPTSPRPPLWSGLLRPMLAELGAQGEAGLAPLDLAERYEETFGRGRLEGLIRGVVTDDAWEPGRLHERLLGLPWTDVLTTNYDTLLERAAGRITGIRYEPVLTPEDVARTRSPRVVKLHGSLPSHTPFVITASDYAAYPTRFAPFVNLARQILLENDVLMVGFSGDDPNFVNWTGWVRAEMDRHARTLFLAGTLDLDDAGRNRLRERSIVPVDLGPLVPDRDGDQDGRNARALELLVDALQRARPPSPGDWPSRFDWPPPMAPADGPARPPDAFLDLDDADFAGTYVERCAPRWRTERETYPGWVEPPPRVADGIRTGLADHLRSLRLGLGRIPLPARRRVLADVIWRVDLAHASLDDGELAWLAGMIAAPGDASDRDDRLLFGRVLLREHREREDREGFDRWRAWLAAGADGDRETTAALAYEESLWWRDRLSYERLRTLIPEVRGDDPLWHLRRSALWGELGEGREMVAAVREAWLSVAATVPRARRSVWLRSRLAWAAWVANAVTRSVGPDERVEEFVVAGLDGADPSRGLDPSCEPWDVVTGLDDAVAAAEGRLQRDRASVTSGFDAGVTRGPGLILRVAHRATVERLVVRTVDHVGIPPASGSVGMTAGRIARAVLASNGSGHLEAMRSLLAASRGSRALDDIGFDRVGIARMDDATVAELAARVEAAVVALARRVPQADAWERPAAAAATPLATLVELLSRVVVRLPGPRVASIVERALALSRQDASRVRDAAAPLGNLIRRALDALPAEERTSFLADVVAFPLPSERGVEAFPLKWPAPLLEVDFAAGAQGPDLSRAVERMLAVASSNDPVDAPSAVRRLSRLNAWSLLTSEERATFHALVWERRGSGGLAAWGMAGVEALCEVASPDTAEGVAFVRTQVNERLVDEAGPSPVALRLLSRLGAPDGGRVARVLSTEEVMAAVDRLLAWRGPARDRDVPDLFGLSERLARDRFEGATTVLVRTLLPALEPGDLDEALVRRWRELVAEPPSESHLTILPHLVRLGVVPAEAAGETIQRAALDGERSRSNKALLAIEAWLDLGEASAVPSELVDEVVSLVALRVGNAMPAALRIAARMVDEGRVTPGRARRLDVGLACLAREATYEAGPADETGRSMLGLVRAGAVTLAGSLLRRAPDDVTAANWLEAGRVDPLPEVRQAAAAFDAHAPGR</sequence>
<feature type="region of interest" description="Disordered" evidence="1">
    <location>
        <begin position="291"/>
        <end position="317"/>
    </location>
</feature>
<reference evidence="2 3" key="1">
    <citation type="submission" date="2018-09" db="EMBL/GenBank/DDBJ databases">
        <authorList>
            <person name="Grouzdev D.S."/>
            <person name="Krutkina M.S."/>
        </authorList>
    </citation>
    <scope>NUCLEOTIDE SEQUENCE [LARGE SCALE GENOMIC DNA]</scope>
    <source>
        <strain evidence="2 3">RmlP001</strain>
    </source>
</reference>
<organism evidence="2 3">
    <name type="scientific">Lichenibacterium ramalinae</name>
    <dbReference type="NCBI Taxonomy" id="2316527"/>
    <lineage>
        <taxon>Bacteria</taxon>
        <taxon>Pseudomonadati</taxon>
        <taxon>Pseudomonadota</taxon>
        <taxon>Alphaproteobacteria</taxon>
        <taxon>Hyphomicrobiales</taxon>
        <taxon>Lichenihabitantaceae</taxon>
        <taxon>Lichenibacterium</taxon>
    </lineage>
</organism>
<dbReference type="AlphaFoldDB" id="A0A4Q2RB06"/>
<gene>
    <name evidence="2" type="ORF">D3272_12785</name>
</gene>
<accession>A0A4Q2RB06</accession>
<protein>
    <submittedName>
        <fullName evidence="2">SIR2 family protein</fullName>
    </submittedName>
</protein>
<reference evidence="2 3" key="2">
    <citation type="submission" date="2019-02" db="EMBL/GenBank/DDBJ databases">
        <title>'Lichenibacterium ramalinii' gen. nov. sp. nov., 'Lichenibacterium minor' gen. nov. sp. nov.</title>
        <authorList>
            <person name="Pankratov T."/>
        </authorList>
    </citation>
    <scope>NUCLEOTIDE SEQUENCE [LARGE SCALE GENOMIC DNA]</scope>
    <source>
        <strain evidence="2 3">RmlP001</strain>
    </source>
</reference>
<dbReference type="SUPFAM" id="SSF52467">
    <property type="entry name" value="DHS-like NAD/FAD-binding domain"/>
    <property type="match status" value="1"/>
</dbReference>